<dbReference type="GO" id="GO:0004765">
    <property type="term" value="F:shikimate kinase activity"/>
    <property type="evidence" value="ECO:0007669"/>
    <property type="project" value="TreeGrafter"/>
</dbReference>
<sequence length="187" mass="20881">MNTAAPVIVLVGLMGTGKSTVAWDLAQHYQVPCLDTDKLVEQRMGKTVREIFEEPGEVFFREVESEVLRDCLHSPEGAVIAAAGGVVLAEENRKLIKKTKTQRKITVVWLHALPEVLAVRTAKGSHRPALDMDRLQVLEQMYALREPMYREVSDVVIDVSERSIESVTSLIIDAMDEAAIWEDGTHE</sequence>
<keyword evidence="6" id="KW-0057">Aromatic amino acid biosynthesis</keyword>
<organism evidence="7">
    <name type="scientific">freshwater metagenome</name>
    <dbReference type="NCBI Taxonomy" id="449393"/>
    <lineage>
        <taxon>unclassified sequences</taxon>
        <taxon>metagenomes</taxon>
        <taxon>ecological metagenomes</taxon>
    </lineage>
</organism>
<evidence type="ECO:0000256" key="3">
    <source>
        <dbReference type="ARBA" id="ARBA00022741"/>
    </source>
</evidence>
<accession>A0A6J6K4A1</accession>
<dbReference type="AlphaFoldDB" id="A0A6J6K4A1"/>
<dbReference type="PANTHER" id="PTHR21087:SF16">
    <property type="entry name" value="SHIKIMATE KINASE 1, CHLOROPLASTIC"/>
    <property type="match status" value="1"/>
</dbReference>
<keyword evidence="1" id="KW-0028">Amino-acid biosynthesis</keyword>
<evidence type="ECO:0000256" key="1">
    <source>
        <dbReference type="ARBA" id="ARBA00022605"/>
    </source>
</evidence>
<dbReference type="GO" id="GO:0009073">
    <property type="term" value="P:aromatic amino acid family biosynthetic process"/>
    <property type="evidence" value="ECO:0007669"/>
    <property type="project" value="UniProtKB-KW"/>
</dbReference>
<evidence type="ECO:0000256" key="6">
    <source>
        <dbReference type="ARBA" id="ARBA00023141"/>
    </source>
</evidence>
<dbReference type="HAMAP" id="MF_00109">
    <property type="entry name" value="Shikimate_kinase"/>
    <property type="match status" value="1"/>
</dbReference>
<evidence type="ECO:0000256" key="4">
    <source>
        <dbReference type="ARBA" id="ARBA00022777"/>
    </source>
</evidence>
<dbReference type="PANTHER" id="PTHR21087">
    <property type="entry name" value="SHIKIMATE KINASE"/>
    <property type="match status" value="1"/>
</dbReference>
<evidence type="ECO:0000313" key="7">
    <source>
        <dbReference type="EMBL" id="CAB4644550.1"/>
    </source>
</evidence>
<dbReference type="Pfam" id="PF01202">
    <property type="entry name" value="SKI"/>
    <property type="match status" value="1"/>
</dbReference>
<keyword evidence="3" id="KW-0547">Nucleotide-binding</keyword>
<evidence type="ECO:0000256" key="2">
    <source>
        <dbReference type="ARBA" id="ARBA00022679"/>
    </source>
</evidence>
<dbReference type="GO" id="GO:0008652">
    <property type="term" value="P:amino acid biosynthetic process"/>
    <property type="evidence" value="ECO:0007669"/>
    <property type="project" value="UniProtKB-KW"/>
</dbReference>
<keyword evidence="4" id="KW-0418">Kinase</keyword>
<name>A0A6J6K4A1_9ZZZZ</name>
<dbReference type="EMBL" id="CAEZWE010000008">
    <property type="protein sequence ID" value="CAB4644550.1"/>
    <property type="molecule type" value="Genomic_DNA"/>
</dbReference>
<dbReference type="PRINTS" id="PR01100">
    <property type="entry name" value="SHIKIMTKNASE"/>
</dbReference>
<dbReference type="InterPro" id="IPR027417">
    <property type="entry name" value="P-loop_NTPase"/>
</dbReference>
<reference evidence="7" key="1">
    <citation type="submission" date="2020-05" db="EMBL/GenBank/DDBJ databases">
        <authorList>
            <person name="Chiriac C."/>
            <person name="Salcher M."/>
            <person name="Ghai R."/>
            <person name="Kavagutti S V."/>
        </authorList>
    </citation>
    <scope>NUCLEOTIDE SEQUENCE</scope>
</reference>
<evidence type="ECO:0000256" key="5">
    <source>
        <dbReference type="ARBA" id="ARBA00022840"/>
    </source>
</evidence>
<dbReference type="GO" id="GO:0005524">
    <property type="term" value="F:ATP binding"/>
    <property type="evidence" value="ECO:0007669"/>
    <property type="project" value="UniProtKB-KW"/>
</dbReference>
<dbReference type="Gene3D" id="3.40.50.300">
    <property type="entry name" value="P-loop containing nucleotide triphosphate hydrolases"/>
    <property type="match status" value="1"/>
</dbReference>
<keyword evidence="2" id="KW-0808">Transferase</keyword>
<dbReference type="GO" id="GO:0005829">
    <property type="term" value="C:cytosol"/>
    <property type="evidence" value="ECO:0007669"/>
    <property type="project" value="TreeGrafter"/>
</dbReference>
<dbReference type="SUPFAM" id="SSF52540">
    <property type="entry name" value="P-loop containing nucleoside triphosphate hydrolases"/>
    <property type="match status" value="1"/>
</dbReference>
<dbReference type="InterPro" id="IPR000623">
    <property type="entry name" value="Shikimate_kinase/TSH1"/>
</dbReference>
<keyword evidence="5" id="KW-0067">ATP-binding</keyword>
<dbReference type="CDD" id="cd00464">
    <property type="entry name" value="SK"/>
    <property type="match status" value="1"/>
</dbReference>
<protein>
    <submittedName>
        <fullName evidence="7">Unannotated protein</fullName>
    </submittedName>
</protein>
<gene>
    <name evidence="7" type="ORF">UFOPK2169_00349</name>
</gene>
<proteinExistence type="inferred from homology"/>
<dbReference type="InterPro" id="IPR031322">
    <property type="entry name" value="Shikimate/glucono_kinase"/>
</dbReference>